<evidence type="ECO:0000313" key="1">
    <source>
        <dbReference type="EMBL" id="REF33199.1"/>
    </source>
</evidence>
<name>A0A3D9UVC9_BACMY</name>
<sequence>MFKRYSMFIICETLFTSLIGCTTNNSDTTTKNKIPLPDGNIGRVLQTSNGYVIIFGNEKVIFDVLVFKKWMM</sequence>
<proteinExistence type="predicted"/>
<evidence type="ECO:0000313" key="4">
    <source>
        <dbReference type="Proteomes" id="UP000305524"/>
    </source>
</evidence>
<reference evidence="2 4" key="2">
    <citation type="journal article" date="2019" name="Environ. Microbiol.">
        <title>An active ?-lactamase is a part of an orchestrated cell wall stress resistance network of Bacillus subtilis and related rhizosphere species.</title>
        <authorList>
            <person name="Bucher T."/>
            <person name="Keren-Paz A."/>
            <person name="Hausser J."/>
            <person name="Olender T."/>
            <person name="Cytryn E."/>
            <person name="Kolodkin-Gal I."/>
        </authorList>
    </citation>
    <scope>NUCLEOTIDE SEQUENCE [LARGE SCALE GENOMIC DNA]</scope>
    <source>
        <strain evidence="2 4">I186</strain>
    </source>
</reference>
<reference evidence="1 3" key="1">
    <citation type="submission" date="2018-08" db="EMBL/GenBank/DDBJ databases">
        <title>Freshwater and sediment microbial communities from various areas in North America, analyzing microbe dynamics in response to fracking.</title>
        <authorList>
            <person name="Lamendella R."/>
        </authorList>
    </citation>
    <scope>NUCLEOTIDE SEQUENCE [LARGE SCALE GENOMIC DNA]</scope>
    <source>
        <strain evidence="1 3">DB-1</strain>
    </source>
</reference>
<dbReference type="EMBL" id="QTTY01000014">
    <property type="protein sequence ID" value="REF33199.1"/>
    <property type="molecule type" value="Genomic_DNA"/>
</dbReference>
<organism evidence="1 3">
    <name type="scientific">Bacillus mycoides</name>
    <dbReference type="NCBI Taxonomy" id="1405"/>
    <lineage>
        <taxon>Bacteria</taxon>
        <taxon>Bacillati</taxon>
        <taxon>Bacillota</taxon>
        <taxon>Bacilli</taxon>
        <taxon>Bacillales</taxon>
        <taxon>Bacillaceae</taxon>
        <taxon>Bacillus</taxon>
        <taxon>Bacillus cereus group</taxon>
    </lineage>
</organism>
<dbReference type="Proteomes" id="UP000256530">
    <property type="component" value="Unassembled WGS sequence"/>
</dbReference>
<gene>
    <name evidence="1" type="ORF">DET55_11432</name>
    <name evidence="2" type="ORF">FC701_08440</name>
</gene>
<dbReference type="AlphaFoldDB" id="A0A3D9UVC9"/>
<dbReference type="RefSeq" id="WP_113937376.1">
    <property type="nucleotide sequence ID" value="NZ_SZOD01000159.1"/>
</dbReference>
<dbReference type="EMBL" id="SZOD01000159">
    <property type="protein sequence ID" value="TKI85852.1"/>
    <property type="molecule type" value="Genomic_DNA"/>
</dbReference>
<dbReference type="Proteomes" id="UP000305524">
    <property type="component" value="Unassembled WGS sequence"/>
</dbReference>
<evidence type="ECO:0000313" key="3">
    <source>
        <dbReference type="Proteomes" id="UP000256530"/>
    </source>
</evidence>
<comment type="caution">
    <text evidence="1">The sequence shown here is derived from an EMBL/GenBank/DDBJ whole genome shotgun (WGS) entry which is preliminary data.</text>
</comment>
<evidence type="ECO:0000313" key="2">
    <source>
        <dbReference type="EMBL" id="TKI85852.1"/>
    </source>
</evidence>
<protein>
    <submittedName>
        <fullName evidence="1">Uncharacterized protein</fullName>
    </submittedName>
</protein>
<accession>A0A3D9UVC9</accession>